<dbReference type="EMBL" id="KB870809">
    <property type="protein sequence ID" value="EOA26211.1"/>
    <property type="molecule type" value="Genomic_DNA"/>
</dbReference>
<gene>
    <name evidence="1" type="ORF">CARUB_v100186870mg</name>
</gene>
<sequence>ILCKSPEELSNADLAEAYSILRFVTKAGYKLAWLEKKLKDSGVTRLQEIKEEVKDLKVKCADINALLEFLE</sequence>
<accession>R0FUI0</accession>
<dbReference type="AlphaFoldDB" id="R0FUI0"/>
<evidence type="ECO:0000313" key="1">
    <source>
        <dbReference type="EMBL" id="EOA26211.1"/>
    </source>
</evidence>
<keyword evidence="2" id="KW-1185">Reference proteome</keyword>
<dbReference type="Proteomes" id="UP000029121">
    <property type="component" value="Unassembled WGS sequence"/>
</dbReference>
<feature type="non-terminal residue" evidence="1">
    <location>
        <position position="1"/>
    </location>
</feature>
<organism evidence="1 2">
    <name type="scientific">Capsella rubella</name>
    <dbReference type="NCBI Taxonomy" id="81985"/>
    <lineage>
        <taxon>Eukaryota</taxon>
        <taxon>Viridiplantae</taxon>
        <taxon>Streptophyta</taxon>
        <taxon>Embryophyta</taxon>
        <taxon>Tracheophyta</taxon>
        <taxon>Spermatophyta</taxon>
        <taxon>Magnoliopsida</taxon>
        <taxon>eudicotyledons</taxon>
        <taxon>Gunneridae</taxon>
        <taxon>Pentapetalae</taxon>
        <taxon>rosids</taxon>
        <taxon>malvids</taxon>
        <taxon>Brassicales</taxon>
        <taxon>Brassicaceae</taxon>
        <taxon>Camelineae</taxon>
        <taxon>Capsella</taxon>
    </lineage>
</organism>
<evidence type="ECO:0000313" key="2">
    <source>
        <dbReference type="Proteomes" id="UP000029121"/>
    </source>
</evidence>
<name>R0FUI0_9BRAS</name>
<reference evidence="2" key="1">
    <citation type="journal article" date="2013" name="Nat. Genet.">
        <title>The Capsella rubella genome and the genomic consequences of rapid mating system evolution.</title>
        <authorList>
            <person name="Slotte T."/>
            <person name="Hazzouri K.M."/>
            <person name="Agren J.A."/>
            <person name="Koenig D."/>
            <person name="Maumus F."/>
            <person name="Guo Y.L."/>
            <person name="Steige K."/>
            <person name="Platts A.E."/>
            <person name="Escobar J.S."/>
            <person name="Newman L.K."/>
            <person name="Wang W."/>
            <person name="Mandakova T."/>
            <person name="Vello E."/>
            <person name="Smith L.M."/>
            <person name="Henz S.R."/>
            <person name="Steffen J."/>
            <person name="Takuno S."/>
            <person name="Brandvain Y."/>
            <person name="Coop G."/>
            <person name="Andolfatto P."/>
            <person name="Hu T.T."/>
            <person name="Blanchette M."/>
            <person name="Clark R.M."/>
            <person name="Quesneville H."/>
            <person name="Nordborg M."/>
            <person name="Gaut B.S."/>
            <person name="Lysak M.A."/>
            <person name="Jenkins J."/>
            <person name="Grimwood J."/>
            <person name="Chapman J."/>
            <person name="Prochnik S."/>
            <person name="Shu S."/>
            <person name="Rokhsar D."/>
            <person name="Schmutz J."/>
            <person name="Weigel D."/>
            <person name="Wright S.I."/>
        </authorList>
    </citation>
    <scope>NUCLEOTIDE SEQUENCE [LARGE SCALE GENOMIC DNA]</scope>
    <source>
        <strain evidence="2">cv. Monte Gargano</strain>
    </source>
</reference>
<dbReference type="eggNOG" id="KOG1987">
    <property type="taxonomic scope" value="Eukaryota"/>
</dbReference>
<proteinExistence type="predicted"/>
<protein>
    <submittedName>
        <fullName evidence="1">Uncharacterized protein</fullName>
    </submittedName>
</protein>